<name>A0EH91_PARTE</name>
<reference evidence="1 2" key="1">
    <citation type="journal article" date="2006" name="Nature">
        <title>Global trends of whole-genome duplications revealed by the ciliate Paramecium tetraurelia.</title>
        <authorList>
            <consortium name="Genoscope"/>
            <person name="Aury J.-M."/>
            <person name="Jaillon O."/>
            <person name="Duret L."/>
            <person name="Noel B."/>
            <person name="Jubin C."/>
            <person name="Porcel B.M."/>
            <person name="Segurens B."/>
            <person name="Daubin V."/>
            <person name="Anthouard V."/>
            <person name="Aiach N."/>
            <person name="Arnaiz O."/>
            <person name="Billaut A."/>
            <person name="Beisson J."/>
            <person name="Blanc I."/>
            <person name="Bouhouche K."/>
            <person name="Camara F."/>
            <person name="Duharcourt S."/>
            <person name="Guigo R."/>
            <person name="Gogendeau D."/>
            <person name="Katinka M."/>
            <person name="Keller A.-M."/>
            <person name="Kissmehl R."/>
            <person name="Klotz C."/>
            <person name="Koll F."/>
            <person name="Le Moue A."/>
            <person name="Lepere C."/>
            <person name="Malinsky S."/>
            <person name="Nowacki M."/>
            <person name="Nowak J.K."/>
            <person name="Plattner H."/>
            <person name="Poulain J."/>
            <person name="Ruiz F."/>
            <person name="Serrano V."/>
            <person name="Zagulski M."/>
            <person name="Dessen P."/>
            <person name="Betermier M."/>
            <person name="Weissenbach J."/>
            <person name="Scarpelli C."/>
            <person name="Schachter V."/>
            <person name="Sperling L."/>
            <person name="Meyer E."/>
            <person name="Cohen J."/>
            <person name="Wincker P."/>
        </authorList>
    </citation>
    <scope>NUCLEOTIDE SEQUENCE [LARGE SCALE GENOMIC DNA]</scope>
    <source>
        <strain evidence="1 2">Stock d4-2</strain>
    </source>
</reference>
<sequence>MNDKNFLISEEKHGLRNIQILYFLIIGMLFFKNEQTMIVNEDNIILFLLQIQQESDEYDFKIDYICKDIKSNAIVDQALYNQPNPLDFNWEKFKTLDEIEYPPLIQYQRLKQQKNQNKYKIQQLIQLNERNEQRLMRDEFYGFLIQDYNDICILKKGLFQNQHFQGEMIEFDKEKNELIHYINIIVDKEGDKLGKNVKICYLSIQVNPIGFKMKRYYRGGFYNNKQNGKGIMIEYDNEGKNRQFYYSGEWENGFLNSFGIFENLNKKANEERLQELKDNGKLEYRKQYWRIRKNIISWIWDWLFNLKIKINIRKVGFHFRITQKKKTLQNKTGFKYKTVFKYHFC</sequence>
<organism evidence="1 2">
    <name type="scientific">Paramecium tetraurelia</name>
    <dbReference type="NCBI Taxonomy" id="5888"/>
    <lineage>
        <taxon>Eukaryota</taxon>
        <taxon>Sar</taxon>
        <taxon>Alveolata</taxon>
        <taxon>Ciliophora</taxon>
        <taxon>Intramacronucleata</taxon>
        <taxon>Oligohymenophorea</taxon>
        <taxon>Peniculida</taxon>
        <taxon>Parameciidae</taxon>
        <taxon>Paramecium</taxon>
    </lineage>
</organism>
<keyword evidence="2" id="KW-1185">Reference proteome</keyword>
<dbReference type="KEGG" id="ptm:GSPATT00027006001"/>
<dbReference type="RefSeq" id="XP_001462055.1">
    <property type="nucleotide sequence ID" value="XM_001462018.1"/>
</dbReference>
<gene>
    <name evidence="1" type="ORF">GSPATT00027006001</name>
</gene>
<evidence type="ECO:0000313" key="2">
    <source>
        <dbReference type="Proteomes" id="UP000000600"/>
    </source>
</evidence>
<dbReference type="InParanoid" id="A0EH91"/>
<dbReference type="OrthoDB" id="10464837at2759"/>
<accession>A0EH91</accession>
<protein>
    <recommendedName>
        <fullName evidence="3">MORN repeat protein</fullName>
    </recommendedName>
</protein>
<dbReference type="AlphaFoldDB" id="A0EH91"/>
<proteinExistence type="predicted"/>
<dbReference type="Proteomes" id="UP000000600">
    <property type="component" value="Unassembled WGS sequence"/>
</dbReference>
<evidence type="ECO:0008006" key="3">
    <source>
        <dbReference type="Google" id="ProtNLM"/>
    </source>
</evidence>
<dbReference type="OMA" id="LMRDEFY"/>
<evidence type="ECO:0000313" key="1">
    <source>
        <dbReference type="EMBL" id="CAK94682.1"/>
    </source>
</evidence>
<dbReference type="HOGENOM" id="CLU_805257_0_0_1"/>
<dbReference type="EMBL" id="CT868678">
    <property type="protein sequence ID" value="CAK94682.1"/>
    <property type="molecule type" value="Genomic_DNA"/>
</dbReference>
<dbReference type="GeneID" id="5047840"/>